<comment type="caution">
    <text evidence="1">The sequence shown here is derived from an EMBL/GenBank/DDBJ whole genome shotgun (WGS) entry which is preliminary data.</text>
</comment>
<keyword evidence="2" id="KW-1185">Reference proteome</keyword>
<name>A0ACA9Q1T6_9GLOM</name>
<sequence length="72" mass="8099">YHYDHQHLIDKIVCLTNADDHALRTTGLSCPMNNMDLCDYDNIDANNLTETSKTIRASQDNLKTITIISTSS</sequence>
<evidence type="ECO:0000313" key="2">
    <source>
        <dbReference type="Proteomes" id="UP000789920"/>
    </source>
</evidence>
<accession>A0ACA9Q1T6</accession>
<dbReference type="Proteomes" id="UP000789920">
    <property type="component" value="Unassembled WGS sequence"/>
</dbReference>
<dbReference type="EMBL" id="CAJVQC010026440">
    <property type="protein sequence ID" value="CAG8733195.1"/>
    <property type="molecule type" value="Genomic_DNA"/>
</dbReference>
<feature type="non-terminal residue" evidence="1">
    <location>
        <position position="1"/>
    </location>
</feature>
<gene>
    <name evidence="1" type="ORF">RPERSI_LOCUS12375</name>
</gene>
<feature type="non-terminal residue" evidence="1">
    <location>
        <position position="72"/>
    </location>
</feature>
<protein>
    <submittedName>
        <fullName evidence="1">12007_t:CDS:1</fullName>
    </submittedName>
</protein>
<evidence type="ECO:0000313" key="1">
    <source>
        <dbReference type="EMBL" id="CAG8733195.1"/>
    </source>
</evidence>
<proteinExistence type="predicted"/>
<reference evidence="1" key="1">
    <citation type="submission" date="2021-06" db="EMBL/GenBank/DDBJ databases">
        <authorList>
            <person name="Kallberg Y."/>
            <person name="Tangrot J."/>
            <person name="Rosling A."/>
        </authorList>
    </citation>
    <scope>NUCLEOTIDE SEQUENCE</scope>
    <source>
        <strain evidence="1">MA461A</strain>
    </source>
</reference>
<organism evidence="1 2">
    <name type="scientific">Racocetra persica</name>
    <dbReference type="NCBI Taxonomy" id="160502"/>
    <lineage>
        <taxon>Eukaryota</taxon>
        <taxon>Fungi</taxon>
        <taxon>Fungi incertae sedis</taxon>
        <taxon>Mucoromycota</taxon>
        <taxon>Glomeromycotina</taxon>
        <taxon>Glomeromycetes</taxon>
        <taxon>Diversisporales</taxon>
        <taxon>Gigasporaceae</taxon>
        <taxon>Racocetra</taxon>
    </lineage>
</organism>